<evidence type="ECO:0000313" key="1">
    <source>
        <dbReference type="EMBL" id="KDO79368.1"/>
    </source>
</evidence>
<accession>A0A067GI23</accession>
<organism evidence="1 2">
    <name type="scientific">Citrus sinensis</name>
    <name type="common">Sweet orange</name>
    <name type="synonym">Citrus aurantium var. sinensis</name>
    <dbReference type="NCBI Taxonomy" id="2711"/>
    <lineage>
        <taxon>Eukaryota</taxon>
        <taxon>Viridiplantae</taxon>
        <taxon>Streptophyta</taxon>
        <taxon>Embryophyta</taxon>
        <taxon>Tracheophyta</taxon>
        <taxon>Spermatophyta</taxon>
        <taxon>Magnoliopsida</taxon>
        <taxon>eudicotyledons</taxon>
        <taxon>Gunneridae</taxon>
        <taxon>Pentapetalae</taxon>
        <taxon>rosids</taxon>
        <taxon>malvids</taxon>
        <taxon>Sapindales</taxon>
        <taxon>Rutaceae</taxon>
        <taxon>Aurantioideae</taxon>
        <taxon>Citrus</taxon>
    </lineage>
</organism>
<dbReference type="AlphaFoldDB" id="A0A067GI23"/>
<gene>
    <name evidence="1" type="ORF">CISIN_1g034032mg</name>
</gene>
<sequence length="105" mass="11937">MPKKIKGPEKTILGLVTVIDRGGEITSLDGLLINSISQPYSCSSSKRRLRYGDIKSLNYLMPSKILQIKLRTFCHYFSIFEHSCGMENTSIIVQKLPIRHVKSHM</sequence>
<keyword evidence="2" id="KW-1185">Reference proteome</keyword>
<dbReference type="EMBL" id="KK784878">
    <property type="protein sequence ID" value="KDO79368.1"/>
    <property type="molecule type" value="Genomic_DNA"/>
</dbReference>
<name>A0A067GI23_CITSI</name>
<protein>
    <submittedName>
        <fullName evidence="1">Uncharacterized protein</fullName>
    </submittedName>
</protein>
<reference evidence="1 2" key="1">
    <citation type="submission" date="2014-04" db="EMBL/GenBank/DDBJ databases">
        <authorList>
            <consortium name="International Citrus Genome Consortium"/>
            <person name="Gmitter F."/>
            <person name="Chen C."/>
            <person name="Farmerie W."/>
            <person name="Harkins T."/>
            <person name="Desany B."/>
            <person name="Mohiuddin M."/>
            <person name="Kodira C."/>
            <person name="Borodovsky M."/>
            <person name="Lomsadze A."/>
            <person name="Burns P."/>
            <person name="Jenkins J."/>
            <person name="Prochnik S."/>
            <person name="Shu S."/>
            <person name="Chapman J."/>
            <person name="Pitluck S."/>
            <person name="Schmutz J."/>
            <person name="Rokhsar D."/>
        </authorList>
    </citation>
    <scope>NUCLEOTIDE SEQUENCE</scope>
</reference>
<dbReference type="Proteomes" id="UP000027120">
    <property type="component" value="Unassembled WGS sequence"/>
</dbReference>
<evidence type="ECO:0000313" key="2">
    <source>
        <dbReference type="Proteomes" id="UP000027120"/>
    </source>
</evidence>
<proteinExistence type="predicted"/>